<evidence type="ECO:0000256" key="2">
    <source>
        <dbReference type="ARBA" id="ARBA00022679"/>
    </source>
</evidence>
<dbReference type="PANTHER" id="PTHR21599">
    <property type="entry name" value="GLYCERATE KINASE"/>
    <property type="match status" value="1"/>
</dbReference>
<dbReference type="NCBIfam" id="TIGR00045">
    <property type="entry name" value="glycerate kinase"/>
    <property type="match status" value="1"/>
</dbReference>
<keyword evidence="6" id="KW-1185">Reference proteome</keyword>
<keyword evidence="3 4" id="KW-0418">Kinase</keyword>
<evidence type="ECO:0000256" key="3">
    <source>
        <dbReference type="ARBA" id="ARBA00022777"/>
    </source>
</evidence>
<dbReference type="Proteomes" id="UP000176050">
    <property type="component" value="Chromosome"/>
</dbReference>
<evidence type="ECO:0000313" key="5">
    <source>
        <dbReference type="EMBL" id="AOW19763.1"/>
    </source>
</evidence>
<dbReference type="Pfam" id="PF02595">
    <property type="entry name" value="Gly_kinase"/>
    <property type="match status" value="1"/>
</dbReference>
<dbReference type="Gene3D" id="3.90.1510.10">
    <property type="entry name" value="Glycerate kinase, domain 2"/>
    <property type="match status" value="1"/>
</dbReference>
<dbReference type="GO" id="GO:0031388">
    <property type="term" value="P:organic acid phosphorylation"/>
    <property type="evidence" value="ECO:0007669"/>
    <property type="project" value="UniProtKB-UniRule"/>
</dbReference>
<evidence type="ECO:0008006" key="7">
    <source>
        <dbReference type="Google" id="ProtNLM"/>
    </source>
</evidence>
<accession>A0A1D8P5D9</accession>
<reference evidence="5 6" key="1">
    <citation type="submission" date="2016-10" db="EMBL/GenBank/DDBJ databases">
        <title>Lutibacter sp. LPB0138, isolated from marine gastropod.</title>
        <authorList>
            <person name="Kim E."/>
            <person name="Yi H."/>
        </authorList>
    </citation>
    <scope>NUCLEOTIDE SEQUENCE [LARGE SCALE GENOMIC DNA]</scope>
    <source>
        <strain evidence="5 6">LPB0138</strain>
    </source>
</reference>
<dbReference type="InterPro" id="IPR018193">
    <property type="entry name" value="Glyc_kinase_flavodox-like_fold"/>
</dbReference>
<organism evidence="5 6">
    <name type="scientific">Urechidicola croceus</name>
    <dbReference type="NCBI Taxonomy" id="1850246"/>
    <lineage>
        <taxon>Bacteria</taxon>
        <taxon>Pseudomonadati</taxon>
        <taxon>Bacteroidota</taxon>
        <taxon>Flavobacteriia</taxon>
        <taxon>Flavobacteriales</taxon>
        <taxon>Flavobacteriaceae</taxon>
        <taxon>Urechidicola</taxon>
    </lineage>
</organism>
<dbReference type="InterPro" id="IPR004381">
    <property type="entry name" value="Glycerate_kinase"/>
</dbReference>
<dbReference type="InterPro" id="IPR036129">
    <property type="entry name" value="Glycerate_kinase_sf"/>
</dbReference>
<evidence type="ECO:0000313" key="6">
    <source>
        <dbReference type="Proteomes" id="UP000176050"/>
    </source>
</evidence>
<dbReference type="PIRSF" id="PIRSF006078">
    <property type="entry name" value="GlxK"/>
    <property type="match status" value="1"/>
</dbReference>
<proteinExistence type="inferred from homology"/>
<dbReference type="EMBL" id="CP017478">
    <property type="protein sequence ID" value="AOW19763.1"/>
    <property type="molecule type" value="Genomic_DNA"/>
</dbReference>
<dbReference type="RefSeq" id="WP_070235879.1">
    <property type="nucleotide sequence ID" value="NZ_CP017478.1"/>
</dbReference>
<dbReference type="STRING" id="1850246.LPB138_03280"/>
<dbReference type="InterPro" id="IPR018197">
    <property type="entry name" value="Glycerate_kinase_RE-like"/>
</dbReference>
<dbReference type="OrthoDB" id="9774290at2"/>
<evidence type="ECO:0000256" key="4">
    <source>
        <dbReference type="PIRNR" id="PIRNR006078"/>
    </source>
</evidence>
<gene>
    <name evidence="5" type="ORF">LPB138_03280</name>
</gene>
<dbReference type="KEGG" id="lul:LPB138_03280"/>
<dbReference type="SUPFAM" id="SSF110738">
    <property type="entry name" value="Glycerate kinase I"/>
    <property type="match status" value="1"/>
</dbReference>
<sequence>MKVLIAPDKFKGSLSAQQVCDAVERGVKIFDDSVEVIKHPLADGGEGTLDILQNYFDLKPVSVEVKNPIFQKIYAQYMISGKNAFIEMSNASGLQLLKKEEQNCFYTSTIGTGQLILDAIEKGAENITLFIGGSATNDAGIGMASALGYNFYNSSNQLINPIGKELINISKIDSSNVKINFSKINFTVVCDVKNPLYGLHGAAYTYGKQKGASSKEIELLDLGLVNFSKQVYKYLYKDIENLEGGGAAGGLGAGAVCFLNAEIKSGINFIIEKTKFIDHLNDKIDYIITGEGSVDKQTLEGKVVNGVSEIAIKYKIPFYIIAGVVNDRELIEEKLKPTGINSIMEMNITFDEAIKNAKKHVEKMAFRIVSNSI</sequence>
<evidence type="ECO:0000256" key="1">
    <source>
        <dbReference type="ARBA" id="ARBA00006284"/>
    </source>
</evidence>
<comment type="similarity">
    <text evidence="1 4">Belongs to the glycerate kinase type-1 family.</text>
</comment>
<keyword evidence="2 4" id="KW-0808">Transferase</keyword>
<protein>
    <recommendedName>
        <fullName evidence="7">Glycerate kinase</fullName>
    </recommendedName>
</protein>
<name>A0A1D8P5D9_9FLAO</name>
<dbReference type="GO" id="GO:0008887">
    <property type="term" value="F:glycerate kinase activity"/>
    <property type="evidence" value="ECO:0007669"/>
    <property type="project" value="UniProtKB-UniRule"/>
</dbReference>
<dbReference type="AlphaFoldDB" id="A0A1D8P5D9"/>
<dbReference type="PANTHER" id="PTHR21599:SF0">
    <property type="entry name" value="GLYCERATE KINASE"/>
    <property type="match status" value="1"/>
</dbReference>
<dbReference type="Gene3D" id="3.40.50.10350">
    <property type="entry name" value="Glycerate kinase, domain 1"/>
    <property type="match status" value="1"/>
</dbReference>